<evidence type="ECO:0000313" key="2">
    <source>
        <dbReference type="Proteomes" id="UP001057402"/>
    </source>
</evidence>
<accession>A0ACB9P770</accession>
<dbReference type="EMBL" id="CM042886">
    <property type="protein sequence ID" value="KAI4342665.1"/>
    <property type="molecule type" value="Genomic_DNA"/>
</dbReference>
<gene>
    <name evidence="1" type="ORF">MLD38_027259</name>
</gene>
<name>A0ACB9P770_9MYRT</name>
<evidence type="ECO:0000313" key="1">
    <source>
        <dbReference type="EMBL" id="KAI4342665.1"/>
    </source>
</evidence>
<dbReference type="Proteomes" id="UP001057402">
    <property type="component" value="Chromosome 7"/>
</dbReference>
<organism evidence="1 2">
    <name type="scientific">Melastoma candidum</name>
    <dbReference type="NCBI Taxonomy" id="119954"/>
    <lineage>
        <taxon>Eukaryota</taxon>
        <taxon>Viridiplantae</taxon>
        <taxon>Streptophyta</taxon>
        <taxon>Embryophyta</taxon>
        <taxon>Tracheophyta</taxon>
        <taxon>Spermatophyta</taxon>
        <taxon>Magnoliopsida</taxon>
        <taxon>eudicotyledons</taxon>
        <taxon>Gunneridae</taxon>
        <taxon>Pentapetalae</taxon>
        <taxon>rosids</taxon>
        <taxon>malvids</taxon>
        <taxon>Myrtales</taxon>
        <taxon>Melastomataceae</taxon>
        <taxon>Melastomatoideae</taxon>
        <taxon>Melastomateae</taxon>
        <taxon>Melastoma</taxon>
    </lineage>
</organism>
<protein>
    <submittedName>
        <fullName evidence="1">Uncharacterized protein</fullName>
    </submittedName>
</protein>
<sequence length="225" mass="23871">MPAKVKGFLKGLKYIQQIFDGPKEPELQIGLPTDVKHVAHIGGAGPSSNMTPSWMSEFDSTQLTLPPVNPMGGSDKTSCEPGLEDDKQATAPNGNKKEVENSPRGPLSEGNGPPLGSPPKRTTKKHHLRKNRATTDSTNQETPNTTGKHHRRHHKSSDPSSNEPSSVSKPSRRKRSSKSSSGGGSSRPSKSKTQDSFDEAPAKDAGSISTSGLSKVEEGSEEGNG</sequence>
<reference evidence="2" key="1">
    <citation type="journal article" date="2023" name="Front. Plant Sci.">
        <title>Chromosomal-level genome assembly of Melastoma candidum provides insights into trichome evolution.</title>
        <authorList>
            <person name="Zhong Y."/>
            <person name="Wu W."/>
            <person name="Sun C."/>
            <person name="Zou P."/>
            <person name="Liu Y."/>
            <person name="Dai S."/>
            <person name="Zhou R."/>
        </authorList>
    </citation>
    <scope>NUCLEOTIDE SEQUENCE [LARGE SCALE GENOMIC DNA]</scope>
</reference>
<proteinExistence type="predicted"/>
<keyword evidence="2" id="KW-1185">Reference proteome</keyword>
<comment type="caution">
    <text evidence="1">The sequence shown here is derived from an EMBL/GenBank/DDBJ whole genome shotgun (WGS) entry which is preliminary data.</text>
</comment>